<protein>
    <recommendedName>
        <fullName evidence="3">Reverse transcriptase</fullName>
    </recommendedName>
</protein>
<dbReference type="SUPFAM" id="SSF56219">
    <property type="entry name" value="DNase I-like"/>
    <property type="match status" value="1"/>
</dbReference>
<dbReference type="AlphaFoldDB" id="A0AAW2DLF0"/>
<organism evidence="1 2">
    <name type="scientific">Lithocarpus litseifolius</name>
    <dbReference type="NCBI Taxonomy" id="425828"/>
    <lineage>
        <taxon>Eukaryota</taxon>
        <taxon>Viridiplantae</taxon>
        <taxon>Streptophyta</taxon>
        <taxon>Embryophyta</taxon>
        <taxon>Tracheophyta</taxon>
        <taxon>Spermatophyta</taxon>
        <taxon>Magnoliopsida</taxon>
        <taxon>eudicotyledons</taxon>
        <taxon>Gunneridae</taxon>
        <taxon>Pentapetalae</taxon>
        <taxon>rosids</taxon>
        <taxon>fabids</taxon>
        <taxon>Fagales</taxon>
        <taxon>Fagaceae</taxon>
        <taxon>Lithocarpus</taxon>
    </lineage>
</organism>
<evidence type="ECO:0000313" key="1">
    <source>
        <dbReference type="EMBL" id="KAL0010592.1"/>
    </source>
</evidence>
<gene>
    <name evidence="1" type="ORF">SO802_005700</name>
</gene>
<proteinExistence type="predicted"/>
<dbReference type="Gene3D" id="3.60.10.10">
    <property type="entry name" value="Endonuclease/exonuclease/phosphatase"/>
    <property type="match status" value="1"/>
</dbReference>
<dbReference type="EMBL" id="JAZDWU010000002">
    <property type="protein sequence ID" value="KAL0010592.1"/>
    <property type="molecule type" value="Genomic_DNA"/>
</dbReference>
<reference evidence="1 2" key="1">
    <citation type="submission" date="2024-01" db="EMBL/GenBank/DDBJ databases">
        <title>A telomere-to-telomere, gap-free genome of sweet tea (Lithocarpus litseifolius).</title>
        <authorList>
            <person name="Zhou J."/>
        </authorList>
    </citation>
    <scope>NUCLEOTIDE SEQUENCE [LARGE SCALE GENOMIC DNA]</scope>
    <source>
        <strain evidence="1">Zhou-2022a</strain>
        <tissue evidence="1">Leaf</tissue>
    </source>
</reference>
<dbReference type="Proteomes" id="UP001459277">
    <property type="component" value="Unassembled WGS sequence"/>
</dbReference>
<dbReference type="PANTHER" id="PTHR33710:SF62">
    <property type="entry name" value="DUF4283 DOMAIN PROTEIN"/>
    <property type="match status" value="1"/>
</dbReference>
<dbReference type="InterPro" id="IPR036691">
    <property type="entry name" value="Endo/exonu/phosph_ase_sf"/>
</dbReference>
<evidence type="ECO:0000313" key="2">
    <source>
        <dbReference type="Proteomes" id="UP001459277"/>
    </source>
</evidence>
<name>A0AAW2DLF0_9ROSI</name>
<evidence type="ECO:0008006" key="3">
    <source>
        <dbReference type="Google" id="ProtNLM"/>
    </source>
</evidence>
<accession>A0AAW2DLF0</accession>
<comment type="caution">
    <text evidence="1">The sequence shown here is derived from an EMBL/GenBank/DDBJ whole genome shotgun (WGS) entry which is preliminary data.</text>
</comment>
<sequence>MVRSKVPTVLFLMETKRSISEMRKFCYDLNFQSVLAVLSDGQSGGLGLFWKAGDYNEILHSEEKQGGSPKPLAPMLAFKETLLQCGLEDLSYHGYPFTWRNGRPSEAFVEVRLDRVCASTRWQGHFPSAKVSHLHVSYSDHDPILLDTQCGDQHARVRRKRLNRFEEQWAAHQECDKVIREAWNSHPPGGSLMFKEEVFWRQWSRAIWLPAGDKNTNFFHKRASKWQRKNQIDGLMDKNGFWRTDEQSIGLIAAKYFNNIFATSNPRNMEEVLNVVDRVVTEEMNQSLLKPFVGDEVRQTLFQMHPSKSPGLDGMSSFFFQKYWHVVGRDVTEAVLSVLNSGHVLTKMNFTHILLIPKKKDP</sequence>
<dbReference type="PANTHER" id="PTHR33710">
    <property type="entry name" value="BNAC02G09200D PROTEIN"/>
    <property type="match status" value="1"/>
</dbReference>
<keyword evidence="2" id="KW-1185">Reference proteome</keyword>